<sequence length="133" mass="15215">MVWNGPTTLFVPSPTISGANLSSSFLVLRSQHRAVWVGRDCIDKWIDRNRYLIAKAARKRKDEDNLARLAAEAEEAAKNQPEVVEESEEEEEDDSLCTIKFRLEGEKKLHEIEPDNRDTLSSLLDMLPFEVDE</sequence>
<evidence type="ECO:0000256" key="1">
    <source>
        <dbReference type="SAM" id="MobiDB-lite"/>
    </source>
</evidence>
<comment type="caution">
    <text evidence="2">The sequence shown here is derived from an EMBL/GenBank/DDBJ whole genome shotgun (WGS) entry which is preliminary data.</text>
</comment>
<reference evidence="2 3" key="1">
    <citation type="journal article" date="2012" name="Genome Biol.">
        <title>Genome and low-iron response of an oceanic diatom adapted to chronic iron limitation.</title>
        <authorList>
            <person name="Lommer M."/>
            <person name="Specht M."/>
            <person name="Roy A.S."/>
            <person name="Kraemer L."/>
            <person name="Andreson R."/>
            <person name="Gutowska M.A."/>
            <person name="Wolf J."/>
            <person name="Bergner S.V."/>
            <person name="Schilhabel M.B."/>
            <person name="Klostermeier U.C."/>
            <person name="Beiko R.G."/>
            <person name="Rosenstiel P."/>
            <person name="Hippler M."/>
            <person name="Laroche J."/>
        </authorList>
    </citation>
    <scope>NUCLEOTIDE SEQUENCE [LARGE SCALE GENOMIC DNA]</scope>
    <source>
        <strain evidence="2 3">CCMP1005</strain>
    </source>
</reference>
<dbReference type="Proteomes" id="UP000266841">
    <property type="component" value="Unassembled WGS sequence"/>
</dbReference>
<proteinExistence type="predicted"/>
<protein>
    <submittedName>
        <fullName evidence="2">Uncharacterized protein</fullName>
    </submittedName>
</protein>
<accession>K0STR6</accession>
<feature type="region of interest" description="Disordered" evidence="1">
    <location>
        <begin position="72"/>
        <end position="96"/>
    </location>
</feature>
<feature type="non-terminal residue" evidence="2">
    <location>
        <position position="133"/>
    </location>
</feature>
<feature type="compositionally biased region" description="Acidic residues" evidence="1">
    <location>
        <begin position="83"/>
        <end position="95"/>
    </location>
</feature>
<evidence type="ECO:0000313" key="2">
    <source>
        <dbReference type="EMBL" id="EJK64416.1"/>
    </source>
</evidence>
<keyword evidence="3" id="KW-1185">Reference proteome</keyword>
<dbReference type="AlphaFoldDB" id="K0STR6"/>
<dbReference type="EMBL" id="AGNL01017277">
    <property type="protein sequence ID" value="EJK64416.1"/>
    <property type="molecule type" value="Genomic_DNA"/>
</dbReference>
<gene>
    <name evidence="2" type="ORF">THAOC_14847</name>
</gene>
<evidence type="ECO:0000313" key="3">
    <source>
        <dbReference type="Proteomes" id="UP000266841"/>
    </source>
</evidence>
<name>K0STR6_THAOC</name>
<organism evidence="2 3">
    <name type="scientific">Thalassiosira oceanica</name>
    <name type="common">Marine diatom</name>
    <dbReference type="NCBI Taxonomy" id="159749"/>
    <lineage>
        <taxon>Eukaryota</taxon>
        <taxon>Sar</taxon>
        <taxon>Stramenopiles</taxon>
        <taxon>Ochrophyta</taxon>
        <taxon>Bacillariophyta</taxon>
        <taxon>Coscinodiscophyceae</taxon>
        <taxon>Thalassiosirophycidae</taxon>
        <taxon>Thalassiosirales</taxon>
        <taxon>Thalassiosiraceae</taxon>
        <taxon>Thalassiosira</taxon>
    </lineage>
</organism>